<dbReference type="CDD" id="cd21177">
    <property type="entry name" value="LPMO_AA10"/>
    <property type="match status" value="1"/>
</dbReference>
<dbReference type="PANTHER" id="PTHR34823:SF1">
    <property type="entry name" value="CHITIN-BINDING TYPE-4 DOMAIN-CONTAINING PROTEIN"/>
    <property type="match status" value="1"/>
</dbReference>
<evidence type="ECO:0000256" key="2">
    <source>
        <dbReference type="SAM" id="SignalP"/>
    </source>
</evidence>
<evidence type="ECO:0000259" key="3">
    <source>
        <dbReference type="PROSITE" id="PS50853"/>
    </source>
</evidence>
<evidence type="ECO:0000313" key="5">
    <source>
        <dbReference type="Proteomes" id="UP000194933"/>
    </source>
</evidence>
<dbReference type="GO" id="GO:0004553">
    <property type="term" value="F:hydrolase activity, hydrolyzing O-glycosyl compounds"/>
    <property type="evidence" value="ECO:0007669"/>
    <property type="project" value="InterPro"/>
</dbReference>
<dbReference type="InterPro" id="IPR036116">
    <property type="entry name" value="FN3_sf"/>
</dbReference>
<dbReference type="SMART" id="SM00060">
    <property type="entry name" value="FN3"/>
    <property type="match status" value="2"/>
</dbReference>
<dbReference type="Gene3D" id="2.70.50.50">
    <property type="entry name" value="chitin-binding protein cbp21"/>
    <property type="match status" value="1"/>
</dbReference>
<dbReference type="GO" id="GO:0005576">
    <property type="term" value="C:extracellular region"/>
    <property type="evidence" value="ECO:0007669"/>
    <property type="project" value="InterPro"/>
</dbReference>
<dbReference type="Pfam" id="PF00041">
    <property type="entry name" value="fn3"/>
    <property type="match status" value="2"/>
</dbReference>
<comment type="caution">
    <text evidence="4">The sequence shown here is derived from an EMBL/GenBank/DDBJ whole genome shotgun (WGS) entry which is preliminary data.</text>
</comment>
<feature type="domain" description="Fibronectin type-III" evidence="3">
    <location>
        <begin position="304"/>
        <end position="389"/>
    </location>
</feature>
<feature type="domain" description="Fibronectin type-III" evidence="3">
    <location>
        <begin position="215"/>
        <end position="299"/>
    </location>
</feature>
<dbReference type="Gene3D" id="2.60.40.10">
    <property type="entry name" value="Immunoglobulins"/>
    <property type="match status" value="2"/>
</dbReference>
<protein>
    <recommendedName>
        <fullName evidence="3">Fibronectin type-III domain-containing protein</fullName>
    </recommendedName>
</protein>
<keyword evidence="1 2" id="KW-0732">Signal</keyword>
<dbReference type="PROSITE" id="PS50853">
    <property type="entry name" value="FN3"/>
    <property type="match status" value="2"/>
</dbReference>
<proteinExistence type="predicted"/>
<feature type="signal peptide" evidence="2">
    <location>
        <begin position="1"/>
        <end position="23"/>
    </location>
</feature>
<dbReference type="AlphaFoldDB" id="A0A2C9XP04"/>
<dbReference type="InterPro" id="IPR013783">
    <property type="entry name" value="Ig-like_fold"/>
</dbReference>
<dbReference type="SUPFAM" id="SSF49265">
    <property type="entry name" value="Fibronectin type III"/>
    <property type="match status" value="1"/>
</dbReference>
<organism evidence="4 5">
    <name type="scientific">Candidatus Enterococcus wittei</name>
    <dbReference type="NCBI Taxonomy" id="1987383"/>
    <lineage>
        <taxon>Bacteria</taxon>
        <taxon>Bacillati</taxon>
        <taxon>Bacillota</taxon>
        <taxon>Bacilli</taxon>
        <taxon>Lactobacillales</taxon>
        <taxon>Enterococcaceae</taxon>
        <taxon>Enterococcus</taxon>
    </lineage>
</organism>
<dbReference type="SUPFAM" id="SSF51055">
    <property type="entry name" value="Carbohydrate binding domain"/>
    <property type="match status" value="1"/>
</dbReference>
<dbReference type="InterPro" id="IPR051024">
    <property type="entry name" value="GlcNAc_Chitin_IntDeg"/>
</dbReference>
<dbReference type="Pfam" id="PF03067">
    <property type="entry name" value="LPMO_10"/>
    <property type="match status" value="1"/>
</dbReference>
<dbReference type="EMBL" id="NGMO01000001">
    <property type="protein sequence ID" value="OTP11891.1"/>
    <property type="molecule type" value="Genomic_DNA"/>
</dbReference>
<dbReference type="InterPro" id="IPR004302">
    <property type="entry name" value="Cellulose/chitin-bd_N"/>
</dbReference>
<keyword evidence="5" id="KW-1185">Reference proteome</keyword>
<reference evidence="4 5" key="1">
    <citation type="submission" date="2017-05" db="EMBL/GenBank/DDBJ databases">
        <title>The Genome Sequence of Enterococcus sp. 10A9_DIV0425.</title>
        <authorList>
            <consortium name="The Broad Institute Genomics Platform"/>
            <consortium name="The Broad Institute Genomic Center for Infectious Diseases"/>
            <person name="Earl A."/>
            <person name="Manson A."/>
            <person name="Schwartman J."/>
            <person name="Gilmore M."/>
            <person name="Abouelleil A."/>
            <person name="Cao P."/>
            <person name="Chapman S."/>
            <person name="Cusick C."/>
            <person name="Shea T."/>
            <person name="Young S."/>
            <person name="Neafsey D."/>
            <person name="Nusbaum C."/>
            <person name="Birren B."/>
        </authorList>
    </citation>
    <scope>NUCLEOTIDE SEQUENCE [LARGE SCALE GENOMIC DNA]</scope>
    <source>
        <strain evidence="4 5">10A9_DIV0425</strain>
    </source>
</reference>
<dbReference type="InterPro" id="IPR003961">
    <property type="entry name" value="FN3_dom"/>
</dbReference>
<dbReference type="InterPro" id="IPR014756">
    <property type="entry name" value="Ig_E-set"/>
</dbReference>
<accession>A0A2C9XP04</accession>
<sequence>MKKQILATVLCSSVLFGASLTMGGNEVSAHGYVQSPVSRGYQGFLEKDANWNAAFQKYGRIINEPQSLEAPKGYPAAGPADGRIASANGAVGDFNLDQQNATLWTKQNLMQGSNVFTWHYTAAHPTTKWHYYMTKADWNPNDRLERSDFELIGTINHNGSPASNAPSHTINVPSNRLGYHVILAVWDVDDTSNAFYNVIDVNVKGDSGVQIKPEAPQNVRAVDVTSSTVKLAWNGQANAASFNVYRNGTLVGTSVNSEFEDKNLAAETTYKYEIEAVSQSGVVSERTAISVTTNATSAEERPTAPTNLHSMGETDSSISLMWGASSHTQGIKQYDIYRNGQLITSTTTTSYLDEGLSAETSYTYTVRAISTNGEVSDASNNLRVATKPSEGGEVVGRQWKLGSFTSPELYTAREEVVYKGKVYIVNQTHVNYGDETWAPDLAPTLFVLK</sequence>
<dbReference type="PANTHER" id="PTHR34823">
    <property type="entry name" value="GLCNAC-BINDING PROTEIN A"/>
    <property type="match status" value="1"/>
</dbReference>
<dbReference type="GO" id="GO:0030246">
    <property type="term" value="F:carbohydrate binding"/>
    <property type="evidence" value="ECO:0007669"/>
    <property type="project" value="InterPro"/>
</dbReference>
<dbReference type="Gene3D" id="2.10.10.20">
    <property type="entry name" value="Carbohydrate-binding module superfamily 5/12"/>
    <property type="match status" value="1"/>
</dbReference>
<dbReference type="CDD" id="cd00063">
    <property type="entry name" value="FN3"/>
    <property type="match status" value="2"/>
</dbReference>
<evidence type="ECO:0000313" key="4">
    <source>
        <dbReference type="EMBL" id="OTP11891.1"/>
    </source>
</evidence>
<evidence type="ECO:0000256" key="1">
    <source>
        <dbReference type="ARBA" id="ARBA00022729"/>
    </source>
</evidence>
<dbReference type="RefSeq" id="WP_086283121.1">
    <property type="nucleotide sequence ID" value="NZ_NGMO01000001.1"/>
</dbReference>
<dbReference type="SUPFAM" id="SSF81296">
    <property type="entry name" value="E set domains"/>
    <property type="match status" value="1"/>
</dbReference>
<dbReference type="InterPro" id="IPR036573">
    <property type="entry name" value="CBM_sf_5/12"/>
</dbReference>
<dbReference type="GO" id="GO:0005975">
    <property type="term" value="P:carbohydrate metabolic process"/>
    <property type="evidence" value="ECO:0007669"/>
    <property type="project" value="InterPro"/>
</dbReference>
<gene>
    <name evidence="4" type="ORF">A5844_000105</name>
</gene>
<dbReference type="Proteomes" id="UP000194933">
    <property type="component" value="Unassembled WGS sequence"/>
</dbReference>
<feature type="chain" id="PRO_5038492220" description="Fibronectin type-III domain-containing protein" evidence="2">
    <location>
        <begin position="24"/>
        <end position="449"/>
    </location>
</feature>
<name>A0A2C9XP04_9ENTE</name>
<dbReference type="STRING" id="1987383.A5844_000105"/>